<feature type="compositionally biased region" description="Basic and acidic residues" evidence="1">
    <location>
        <begin position="281"/>
        <end position="290"/>
    </location>
</feature>
<feature type="region of interest" description="Disordered" evidence="1">
    <location>
        <begin position="172"/>
        <end position="230"/>
    </location>
</feature>
<feature type="transmembrane region" description="Helical" evidence="2">
    <location>
        <begin position="103"/>
        <end position="127"/>
    </location>
</feature>
<feature type="domain" description="Fibronectin type-III" evidence="3">
    <location>
        <begin position="1"/>
        <end position="75"/>
    </location>
</feature>
<feature type="region of interest" description="Disordered" evidence="1">
    <location>
        <begin position="783"/>
        <end position="804"/>
    </location>
</feature>
<comment type="caution">
    <text evidence="4">The sequence shown here is derived from an EMBL/GenBank/DDBJ whole genome shotgun (WGS) entry which is preliminary data.</text>
</comment>
<dbReference type="EMBL" id="JAHLQT010028947">
    <property type="protein sequence ID" value="KAG7161567.1"/>
    <property type="molecule type" value="Genomic_DNA"/>
</dbReference>
<dbReference type="InterPro" id="IPR003961">
    <property type="entry name" value="FN3_dom"/>
</dbReference>
<feature type="compositionally biased region" description="Polar residues" evidence="1">
    <location>
        <begin position="515"/>
        <end position="529"/>
    </location>
</feature>
<feature type="compositionally biased region" description="Low complexity" evidence="1">
    <location>
        <begin position="620"/>
        <end position="632"/>
    </location>
</feature>
<feature type="compositionally biased region" description="Low complexity" evidence="1">
    <location>
        <begin position="469"/>
        <end position="478"/>
    </location>
</feature>
<feature type="compositionally biased region" description="Low complexity" evidence="1">
    <location>
        <begin position="643"/>
        <end position="652"/>
    </location>
</feature>
<feature type="compositionally biased region" description="Polar residues" evidence="1">
    <location>
        <begin position="633"/>
        <end position="642"/>
    </location>
</feature>
<keyword evidence="2" id="KW-0472">Membrane</keyword>
<feature type="region of interest" description="Disordered" evidence="1">
    <location>
        <begin position="72"/>
        <end position="93"/>
    </location>
</feature>
<accession>A0A8J5JNE8</accession>
<organism evidence="4 5">
    <name type="scientific">Homarus americanus</name>
    <name type="common">American lobster</name>
    <dbReference type="NCBI Taxonomy" id="6706"/>
    <lineage>
        <taxon>Eukaryota</taxon>
        <taxon>Metazoa</taxon>
        <taxon>Ecdysozoa</taxon>
        <taxon>Arthropoda</taxon>
        <taxon>Crustacea</taxon>
        <taxon>Multicrustacea</taxon>
        <taxon>Malacostraca</taxon>
        <taxon>Eumalacostraca</taxon>
        <taxon>Eucarida</taxon>
        <taxon>Decapoda</taxon>
        <taxon>Pleocyemata</taxon>
        <taxon>Astacidea</taxon>
        <taxon>Nephropoidea</taxon>
        <taxon>Nephropidae</taxon>
        <taxon>Homarus</taxon>
    </lineage>
</organism>
<feature type="region of interest" description="Disordered" evidence="1">
    <location>
        <begin position="356"/>
        <end position="394"/>
    </location>
</feature>
<feature type="compositionally biased region" description="Polar residues" evidence="1">
    <location>
        <begin position="291"/>
        <end position="330"/>
    </location>
</feature>
<feature type="region of interest" description="Disordered" evidence="1">
    <location>
        <begin position="547"/>
        <end position="746"/>
    </location>
</feature>
<feature type="region of interest" description="Disordered" evidence="1">
    <location>
        <begin position="422"/>
        <end position="532"/>
    </location>
</feature>
<proteinExistence type="predicted"/>
<feature type="region of interest" description="Disordered" evidence="1">
    <location>
        <begin position="249"/>
        <end position="335"/>
    </location>
</feature>
<evidence type="ECO:0000256" key="2">
    <source>
        <dbReference type="SAM" id="Phobius"/>
    </source>
</evidence>
<feature type="compositionally biased region" description="Polar residues" evidence="1">
    <location>
        <begin position="719"/>
        <end position="730"/>
    </location>
</feature>
<feature type="compositionally biased region" description="Polar residues" evidence="1">
    <location>
        <begin position="659"/>
        <end position="704"/>
    </location>
</feature>
<dbReference type="PROSITE" id="PS50853">
    <property type="entry name" value="FN3"/>
    <property type="match status" value="1"/>
</dbReference>
<reference evidence="4" key="1">
    <citation type="journal article" date="2021" name="Sci. Adv.">
        <title>The American lobster genome reveals insights on longevity, neural, and immune adaptations.</title>
        <authorList>
            <person name="Polinski J.M."/>
            <person name="Zimin A.V."/>
            <person name="Clark K.F."/>
            <person name="Kohn A.B."/>
            <person name="Sadowski N."/>
            <person name="Timp W."/>
            <person name="Ptitsyn A."/>
            <person name="Khanna P."/>
            <person name="Romanova D.Y."/>
            <person name="Williams P."/>
            <person name="Greenwood S.J."/>
            <person name="Moroz L.L."/>
            <person name="Walt D.R."/>
            <person name="Bodnar A.G."/>
        </authorList>
    </citation>
    <scope>NUCLEOTIDE SEQUENCE</scope>
    <source>
        <strain evidence="4">GMGI-L3</strain>
    </source>
</reference>
<evidence type="ECO:0000256" key="1">
    <source>
        <dbReference type="SAM" id="MobiDB-lite"/>
    </source>
</evidence>
<keyword evidence="2" id="KW-0812">Transmembrane</keyword>
<dbReference type="AlphaFoldDB" id="A0A8J5JNE8"/>
<feature type="compositionally biased region" description="Polar residues" evidence="1">
    <location>
        <begin position="547"/>
        <end position="557"/>
    </location>
</feature>
<feature type="compositionally biased region" description="Low complexity" evidence="1">
    <location>
        <begin position="705"/>
        <end position="718"/>
    </location>
</feature>
<dbReference type="OrthoDB" id="6381841at2759"/>
<keyword evidence="5" id="KW-1185">Reference proteome</keyword>
<feature type="compositionally biased region" description="Basic and acidic residues" evidence="1">
    <location>
        <begin position="484"/>
        <end position="498"/>
    </location>
</feature>
<dbReference type="Pfam" id="PF00041">
    <property type="entry name" value="fn3"/>
    <property type="match status" value="1"/>
</dbReference>
<feature type="compositionally biased region" description="Basic residues" evidence="1">
    <location>
        <begin position="358"/>
        <end position="369"/>
    </location>
</feature>
<protein>
    <submittedName>
        <fullName evidence="4">Putative Fibronectin type III domain-containing protein-like 2</fullName>
    </submittedName>
</protein>
<evidence type="ECO:0000259" key="3">
    <source>
        <dbReference type="PROSITE" id="PS50853"/>
    </source>
</evidence>
<feature type="compositionally biased region" description="Polar residues" evidence="1">
    <location>
        <begin position="587"/>
        <end position="596"/>
    </location>
</feature>
<feature type="compositionally biased region" description="Basic residues" evidence="1">
    <location>
        <begin position="458"/>
        <end position="468"/>
    </location>
</feature>
<name>A0A8J5JNE8_HOMAM</name>
<keyword evidence="2" id="KW-1133">Transmembrane helix</keyword>
<sequence>MPNYEGGMPRGYVVKYRAAGSLEYQVSEVSGGEARGITVKELSPGTEYLFTVHARNPQGPSSYVTPHVTATTHGVSGHPSTWPGMAGGSRSMVEEGSSRMPRLMLLIITLTGAALLALNVAIIGCFIRRRAINRNASASSSTKNVAVDVYGVTPASTPGVVHNEALLSLTTMSPHLPSTTPPPYEEDHQTNVDDCDPPSLVIPNATTHTTSRTPKHPHAHSTPRQNGMVGRDVSSLYSRTMSPKTIERLATNQNSPTPASGGGGEVSSSSPRASPLMQGDGEAKDIKEIRQQTSEEVTSLCSSTYDSLPNDPQQPQQEQSLAPYSSADQTSLSSYHSDYSRSYEYSNGLVHPIYHQGCPHHHHHHHHQQARTTPHYQTPHDARTYHQPQQSEQQELIQAPVPYSGLNPSGLYNLGSEYHETRASPTSFGTGSPAGYATLGPRRRKPMPSKFASLQRPRSSHSHSHIHSHSQSQQRPSSGLQTEGHQHLLQEEGSDRLGTDNVDQATGDDQKGSQRRGTMQSFDPPTLLTSHGHPALQQADAGLLTGNETQLGHQNGQGDIHGHSHTHSHRHTHTSGSHPDSFCPRHGNTSGFTQSSSDRHQRVSGNHLPPSEPNYGIKAHTSSSSHNQRTSSPNHLINSSNERSSSPKPRTSSPHHRISSPNQRIISPNQRTNSPTNQRITSPTNQRITSPNQRTNSPTNQRANSPSQRSDPPSRRTSFSSQRLTNSQNPGKFPKDERTAAEGPQFTAPVVVESSGTLAETTTLASAGRPRFPHDFVRNIPRTITHETYEDNSVGGHNTDNSRR</sequence>
<evidence type="ECO:0000313" key="4">
    <source>
        <dbReference type="EMBL" id="KAG7161567.1"/>
    </source>
</evidence>
<feature type="compositionally biased region" description="Basic residues" evidence="1">
    <location>
        <begin position="563"/>
        <end position="573"/>
    </location>
</feature>
<gene>
    <name evidence="4" type="primary">Fndc3-L2</name>
    <name evidence="4" type="ORF">Hamer_G014127</name>
</gene>
<dbReference type="CDD" id="cd00063">
    <property type="entry name" value="FN3"/>
    <property type="match status" value="1"/>
</dbReference>
<feature type="compositionally biased region" description="Polar residues" evidence="1">
    <location>
        <begin position="795"/>
        <end position="804"/>
    </location>
</feature>
<dbReference type="Proteomes" id="UP000747542">
    <property type="component" value="Unassembled WGS sequence"/>
</dbReference>
<evidence type="ECO:0000313" key="5">
    <source>
        <dbReference type="Proteomes" id="UP000747542"/>
    </source>
</evidence>